<feature type="domain" description="Muconolactone isomerase" evidence="2">
    <location>
        <begin position="1"/>
        <end position="85"/>
    </location>
</feature>
<sequence length="89" mass="10235">MEFLVRQQNNTPPEEREALRPKERARAQELREAGILVKIWRVLGSTDSIALYEAADADALHEALLSLPTARWMKFQVEPLVTHPQEKKT</sequence>
<comment type="caution">
    <text evidence="3">The sequence shown here is derived from an EMBL/GenBank/DDBJ whole genome shotgun (WGS) entry which is preliminary data.</text>
</comment>
<dbReference type="EMBL" id="VJZA01000056">
    <property type="protein sequence ID" value="TVT18792.1"/>
    <property type="molecule type" value="Genomic_DNA"/>
</dbReference>
<feature type="compositionally biased region" description="Polar residues" evidence="1">
    <location>
        <begin position="1"/>
        <end position="12"/>
    </location>
</feature>
<proteinExistence type="predicted"/>
<dbReference type="Gene3D" id="3.30.70.1060">
    <property type="entry name" value="Dimeric alpha+beta barrel"/>
    <property type="match status" value="1"/>
</dbReference>
<accession>A0A558A3E9</accession>
<gene>
    <name evidence="3" type="ORF">FNH06_26685</name>
</gene>
<dbReference type="AlphaFoldDB" id="A0A558A3E9"/>
<protein>
    <submittedName>
        <fullName evidence="3">Muconolactone delta-isomerase</fullName>
    </submittedName>
</protein>
<name>A0A558A3E9_9PSEU</name>
<evidence type="ECO:0000259" key="2">
    <source>
        <dbReference type="Pfam" id="PF02426"/>
    </source>
</evidence>
<dbReference type="SUPFAM" id="SSF54909">
    <property type="entry name" value="Dimeric alpha+beta barrel"/>
    <property type="match status" value="1"/>
</dbReference>
<dbReference type="Proteomes" id="UP000318578">
    <property type="component" value="Unassembled WGS sequence"/>
</dbReference>
<organism evidence="3 4">
    <name type="scientific">Amycolatopsis acidiphila</name>
    <dbReference type="NCBI Taxonomy" id="715473"/>
    <lineage>
        <taxon>Bacteria</taxon>
        <taxon>Bacillati</taxon>
        <taxon>Actinomycetota</taxon>
        <taxon>Actinomycetes</taxon>
        <taxon>Pseudonocardiales</taxon>
        <taxon>Pseudonocardiaceae</taxon>
        <taxon>Amycolatopsis</taxon>
    </lineage>
</organism>
<keyword evidence="4" id="KW-1185">Reference proteome</keyword>
<keyword evidence="3" id="KW-0413">Isomerase</keyword>
<evidence type="ECO:0000313" key="3">
    <source>
        <dbReference type="EMBL" id="TVT18792.1"/>
    </source>
</evidence>
<dbReference type="InterPro" id="IPR011008">
    <property type="entry name" value="Dimeric_a/b-barrel"/>
</dbReference>
<feature type="region of interest" description="Disordered" evidence="1">
    <location>
        <begin position="1"/>
        <end position="23"/>
    </location>
</feature>
<dbReference type="Pfam" id="PF02426">
    <property type="entry name" value="MIase"/>
    <property type="match status" value="1"/>
</dbReference>
<evidence type="ECO:0000313" key="4">
    <source>
        <dbReference type="Proteomes" id="UP000318578"/>
    </source>
</evidence>
<evidence type="ECO:0000256" key="1">
    <source>
        <dbReference type="SAM" id="MobiDB-lite"/>
    </source>
</evidence>
<dbReference type="InterPro" id="IPR026029">
    <property type="entry name" value="MLI_dom"/>
</dbReference>
<reference evidence="3 4" key="1">
    <citation type="submission" date="2019-07" db="EMBL/GenBank/DDBJ databases">
        <title>New species of Amycolatopsis and Streptomyces.</title>
        <authorList>
            <person name="Duangmal K."/>
            <person name="Teo W.F.A."/>
            <person name="Lipun K."/>
        </authorList>
    </citation>
    <scope>NUCLEOTIDE SEQUENCE [LARGE SCALE GENOMIC DNA]</scope>
    <source>
        <strain evidence="3 4">JCM 30562</strain>
    </source>
</reference>
<dbReference type="GO" id="GO:0016853">
    <property type="term" value="F:isomerase activity"/>
    <property type="evidence" value="ECO:0007669"/>
    <property type="project" value="UniProtKB-KW"/>
</dbReference>
<dbReference type="OrthoDB" id="2889526at2"/>
<feature type="compositionally biased region" description="Basic and acidic residues" evidence="1">
    <location>
        <begin position="13"/>
        <end position="23"/>
    </location>
</feature>